<gene>
    <name evidence="2" type="ORF">QBC35DRAFT_158639</name>
</gene>
<accession>A0AAN7AMT6</accession>
<comment type="caution">
    <text evidence="2">The sequence shown here is derived from an EMBL/GenBank/DDBJ whole genome shotgun (WGS) entry which is preliminary data.</text>
</comment>
<keyword evidence="1" id="KW-0812">Transmembrane</keyword>
<keyword evidence="1" id="KW-0472">Membrane</keyword>
<name>A0AAN7AMT6_9PEZI</name>
<dbReference type="AlphaFoldDB" id="A0AAN7AMT6"/>
<organism evidence="2 3">
    <name type="scientific">Podospora australis</name>
    <dbReference type="NCBI Taxonomy" id="1536484"/>
    <lineage>
        <taxon>Eukaryota</taxon>
        <taxon>Fungi</taxon>
        <taxon>Dikarya</taxon>
        <taxon>Ascomycota</taxon>
        <taxon>Pezizomycotina</taxon>
        <taxon>Sordariomycetes</taxon>
        <taxon>Sordariomycetidae</taxon>
        <taxon>Sordariales</taxon>
        <taxon>Podosporaceae</taxon>
        <taxon>Podospora</taxon>
    </lineage>
</organism>
<protein>
    <submittedName>
        <fullName evidence="2">Uncharacterized protein</fullName>
    </submittedName>
</protein>
<feature type="transmembrane region" description="Helical" evidence="1">
    <location>
        <begin position="92"/>
        <end position="109"/>
    </location>
</feature>
<reference evidence="2" key="2">
    <citation type="submission" date="2023-05" db="EMBL/GenBank/DDBJ databases">
        <authorList>
            <consortium name="Lawrence Berkeley National Laboratory"/>
            <person name="Steindorff A."/>
            <person name="Hensen N."/>
            <person name="Bonometti L."/>
            <person name="Westerberg I."/>
            <person name="Brannstrom I.O."/>
            <person name="Guillou S."/>
            <person name="Cros-Aarteil S."/>
            <person name="Calhoun S."/>
            <person name="Haridas S."/>
            <person name="Kuo A."/>
            <person name="Mondo S."/>
            <person name="Pangilinan J."/>
            <person name="Riley R."/>
            <person name="Labutti K."/>
            <person name="Andreopoulos B."/>
            <person name="Lipzen A."/>
            <person name="Chen C."/>
            <person name="Yanf M."/>
            <person name="Daum C."/>
            <person name="Ng V."/>
            <person name="Clum A."/>
            <person name="Ohm R."/>
            <person name="Martin F."/>
            <person name="Silar P."/>
            <person name="Natvig D."/>
            <person name="Lalanne C."/>
            <person name="Gautier V."/>
            <person name="Ament-Velasquez S.L."/>
            <person name="Kruys A."/>
            <person name="Hutchinson M.I."/>
            <person name="Powell A.J."/>
            <person name="Barry K."/>
            <person name="Miller A.N."/>
            <person name="Grigoriev I.V."/>
            <person name="Debuchy R."/>
            <person name="Gladieux P."/>
            <person name="Thoren M.H."/>
            <person name="Johannesson H."/>
        </authorList>
    </citation>
    <scope>NUCLEOTIDE SEQUENCE</scope>
    <source>
        <strain evidence="2">PSN309</strain>
    </source>
</reference>
<dbReference type="EMBL" id="MU864352">
    <property type="protein sequence ID" value="KAK4192878.1"/>
    <property type="molecule type" value="Genomic_DNA"/>
</dbReference>
<evidence type="ECO:0000313" key="2">
    <source>
        <dbReference type="EMBL" id="KAK4192878.1"/>
    </source>
</evidence>
<proteinExistence type="predicted"/>
<keyword evidence="1" id="KW-1133">Transmembrane helix</keyword>
<keyword evidence="3" id="KW-1185">Reference proteome</keyword>
<evidence type="ECO:0000256" key="1">
    <source>
        <dbReference type="SAM" id="Phobius"/>
    </source>
</evidence>
<feature type="transmembrane region" description="Helical" evidence="1">
    <location>
        <begin position="141"/>
        <end position="161"/>
    </location>
</feature>
<sequence length="205" mass="23805">MKDQRRTLSYGGFSSLSLSEGEYSTSLSFIYEGISFSHRKEDGAWIFTATRRSTGTVFFGFRWIHLDQHQHWRGGGFFPVWKQRFTRYPGQGISPWFFFFFSFYFSFYFRKTSTIFDVEAVVSQSSNRNSTISHKSTKRKVWMTLCFVLCAMCYSCCYTAVSCANRLPVYKVSIVSDPVVTVQKFEGTMPLHTPCSSTHHHIRPI</sequence>
<evidence type="ECO:0000313" key="3">
    <source>
        <dbReference type="Proteomes" id="UP001302126"/>
    </source>
</evidence>
<reference evidence="2" key="1">
    <citation type="journal article" date="2023" name="Mol. Phylogenet. Evol.">
        <title>Genome-scale phylogeny and comparative genomics of the fungal order Sordariales.</title>
        <authorList>
            <person name="Hensen N."/>
            <person name="Bonometti L."/>
            <person name="Westerberg I."/>
            <person name="Brannstrom I.O."/>
            <person name="Guillou S."/>
            <person name="Cros-Aarteil S."/>
            <person name="Calhoun S."/>
            <person name="Haridas S."/>
            <person name="Kuo A."/>
            <person name="Mondo S."/>
            <person name="Pangilinan J."/>
            <person name="Riley R."/>
            <person name="LaButti K."/>
            <person name="Andreopoulos B."/>
            <person name="Lipzen A."/>
            <person name="Chen C."/>
            <person name="Yan M."/>
            <person name="Daum C."/>
            <person name="Ng V."/>
            <person name="Clum A."/>
            <person name="Steindorff A."/>
            <person name="Ohm R.A."/>
            <person name="Martin F."/>
            <person name="Silar P."/>
            <person name="Natvig D.O."/>
            <person name="Lalanne C."/>
            <person name="Gautier V."/>
            <person name="Ament-Velasquez S.L."/>
            <person name="Kruys A."/>
            <person name="Hutchinson M.I."/>
            <person name="Powell A.J."/>
            <person name="Barry K."/>
            <person name="Miller A.N."/>
            <person name="Grigoriev I.V."/>
            <person name="Debuchy R."/>
            <person name="Gladieux P."/>
            <person name="Hiltunen Thoren M."/>
            <person name="Johannesson H."/>
        </authorList>
    </citation>
    <scope>NUCLEOTIDE SEQUENCE</scope>
    <source>
        <strain evidence="2">PSN309</strain>
    </source>
</reference>
<dbReference type="Proteomes" id="UP001302126">
    <property type="component" value="Unassembled WGS sequence"/>
</dbReference>